<evidence type="ECO:0000313" key="2">
    <source>
        <dbReference type="Proteomes" id="UP001231649"/>
    </source>
</evidence>
<protein>
    <submittedName>
        <fullName evidence="1">Uncharacterized protein</fullName>
    </submittedName>
</protein>
<sequence>MWAVALLFIAVATCNAEQFHLQTTSLPVTSENRIIGGTATTIQRYPYTVQVLYIAQFLCGGSLLTASHVLSAAHCFVTDTGSVLSPSRYTIRAGTTILNSGGSLHLVSAIRVHEQYNNPIRDHDVAVVTLNTPVNVATGVARLGFIPLPGEVVPDDAYVTAVGWGLTNVGSTAPSTVLNEVTVRKINNAVCRTRYLTLQTITGDPYPVTTSMLCAGLLDVGGKDACQGDSGGPLLYNGIIVGVTSWGAGCAEPNWPGVSARVSSYTNWINNTINGIPQFASTNGTNGTNTTTRPPTGPGSTGSLSSKIGFATVLAPLLYIMLSI</sequence>
<proteinExistence type="predicted"/>
<gene>
    <name evidence="1" type="ORF">PYW08_010608</name>
</gene>
<accession>A0ACC2Q4R9</accession>
<dbReference type="EMBL" id="CM056803">
    <property type="protein sequence ID" value="KAJ8707356.1"/>
    <property type="molecule type" value="Genomic_DNA"/>
</dbReference>
<evidence type="ECO:0000313" key="1">
    <source>
        <dbReference type="EMBL" id="KAJ8707356.1"/>
    </source>
</evidence>
<keyword evidence="2" id="KW-1185">Reference proteome</keyword>
<comment type="caution">
    <text evidence="1">The sequence shown here is derived from an EMBL/GenBank/DDBJ whole genome shotgun (WGS) entry which is preliminary data.</text>
</comment>
<organism evidence="1 2">
    <name type="scientific">Mythimna loreyi</name>
    <dbReference type="NCBI Taxonomy" id="667449"/>
    <lineage>
        <taxon>Eukaryota</taxon>
        <taxon>Metazoa</taxon>
        <taxon>Ecdysozoa</taxon>
        <taxon>Arthropoda</taxon>
        <taxon>Hexapoda</taxon>
        <taxon>Insecta</taxon>
        <taxon>Pterygota</taxon>
        <taxon>Neoptera</taxon>
        <taxon>Endopterygota</taxon>
        <taxon>Lepidoptera</taxon>
        <taxon>Glossata</taxon>
        <taxon>Ditrysia</taxon>
        <taxon>Noctuoidea</taxon>
        <taxon>Noctuidae</taxon>
        <taxon>Noctuinae</taxon>
        <taxon>Hadenini</taxon>
        <taxon>Mythimna</taxon>
    </lineage>
</organism>
<reference evidence="1" key="1">
    <citation type="submission" date="2023-03" db="EMBL/GenBank/DDBJ databases">
        <title>Chromosome-level genomes of two armyworms, Mythimna separata and Mythimna loreyi, provide insights into the biosynthesis and reception of sex pheromones.</title>
        <authorList>
            <person name="Zhao H."/>
        </authorList>
    </citation>
    <scope>NUCLEOTIDE SEQUENCE</scope>
    <source>
        <strain evidence="1">BeijingLab</strain>
    </source>
</reference>
<dbReference type="Proteomes" id="UP001231649">
    <property type="component" value="Chromosome 27"/>
</dbReference>
<name>A0ACC2Q4R9_9NEOP</name>